<accession>A0A936ZD56</accession>
<reference evidence="2" key="1">
    <citation type="submission" date="2021-01" db="EMBL/GenBank/DDBJ databases">
        <title>Ramlibacter sp. strain AW1 16S ribosomal RNA gene Genome sequencing and assembly.</title>
        <authorList>
            <person name="Kang M."/>
        </authorList>
    </citation>
    <scope>NUCLEOTIDE SEQUENCE</scope>
    <source>
        <strain evidence="2">AW1</strain>
    </source>
</reference>
<dbReference type="PANTHER" id="PTHR43664:SF1">
    <property type="entry name" value="BETA-METHYLMALYL-COA DEHYDRATASE"/>
    <property type="match status" value="1"/>
</dbReference>
<evidence type="ECO:0000259" key="1">
    <source>
        <dbReference type="Pfam" id="PF01575"/>
    </source>
</evidence>
<protein>
    <submittedName>
        <fullName evidence="2">Dehydratase</fullName>
    </submittedName>
</protein>
<dbReference type="Gene3D" id="3.10.129.10">
    <property type="entry name" value="Hotdog Thioesterase"/>
    <property type="match status" value="1"/>
</dbReference>
<evidence type="ECO:0000313" key="3">
    <source>
        <dbReference type="Proteomes" id="UP000613011"/>
    </source>
</evidence>
<name>A0A936ZD56_9BURK</name>
<organism evidence="2 3">
    <name type="scientific">Ramlibacter aurantiacus</name>
    <dbReference type="NCBI Taxonomy" id="2801330"/>
    <lineage>
        <taxon>Bacteria</taxon>
        <taxon>Pseudomonadati</taxon>
        <taxon>Pseudomonadota</taxon>
        <taxon>Betaproteobacteria</taxon>
        <taxon>Burkholderiales</taxon>
        <taxon>Comamonadaceae</taxon>
        <taxon>Ramlibacter</taxon>
    </lineage>
</organism>
<dbReference type="AlphaFoldDB" id="A0A936ZD56"/>
<dbReference type="InterPro" id="IPR002539">
    <property type="entry name" value="MaoC-like_dom"/>
</dbReference>
<dbReference type="SUPFAM" id="SSF54637">
    <property type="entry name" value="Thioesterase/thiol ester dehydrase-isomerase"/>
    <property type="match status" value="1"/>
</dbReference>
<dbReference type="InterPro" id="IPR052342">
    <property type="entry name" value="MCH/BMMD"/>
</dbReference>
<feature type="domain" description="MaoC-like" evidence="1">
    <location>
        <begin position="15"/>
        <end position="114"/>
    </location>
</feature>
<proteinExistence type="predicted"/>
<comment type="caution">
    <text evidence="2">The sequence shown here is derived from an EMBL/GenBank/DDBJ whole genome shotgun (WGS) entry which is preliminary data.</text>
</comment>
<dbReference type="InterPro" id="IPR029069">
    <property type="entry name" value="HotDog_dom_sf"/>
</dbReference>
<dbReference type="EMBL" id="JAEQNA010000001">
    <property type="protein sequence ID" value="MBL0418752.1"/>
    <property type="molecule type" value="Genomic_DNA"/>
</dbReference>
<dbReference type="PANTHER" id="PTHR43664">
    <property type="entry name" value="MONOAMINE OXIDASE-RELATED"/>
    <property type="match status" value="1"/>
</dbReference>
<gene>
    <name evidence="2" type="ORF">JI739_00195</name>
</gene>
<dbReference type="Proteomes" id="UP000613011">
    <property type="component" value="Unassembled WGS sequence"/>
</dbReference>
<sequence length="153" mass="16975">MTSTDMYFEDFQVGEVHTSPTLEMTADLIVQFARVYDPQPFHLDRDAAGQSVFGGLVAGGFQTAALTWALALRTGMFDRCAVAGLGVDRLRWHAPVREGDVVRAVFWLLDGRPSNSRPGVAVSRFAYEIRNQRDELLLSLEMSQLLKMRPAGA</sequence>
<dbReference type="Pfam" id="PF01575">
    <property type="entry name" value="MaoC_dehydratas"/>
    <property type="match status" value="1"/>
</dbReference>
<evidence type="ECO:0000313" key="2">
    <source>
        <dbReference type="EMBL" id="MBL0418752.1"/>
    </source>
</evidence>
<dbReference type="RefSeq" id="WP_201681839.1">
    <property type="nucleotide sequence ID" value="NZ_JAEQNA010000001.1"/>
</dbReference>
<keyword evidence="3" id="KW-1185">Reference proteome</keyword>